<dbReference type="EMBL" id="JBHUCX010000083">
    <property type="protein sequence ID" value="MFD1677012.1"/>
    <property type="molecule type" value="Genomic_DNA"/>
</dbReference>
<evidence type="ECO:0000313" key="7">
    <source>
        <dbReference type="Proteomes" id="UP001597079"/>
    </source>
</evidence>
<reference evidence="7" key="1">
    <citation type="journal article" date="2019" name="Int. J. Syst. Evol. Microbiol.">
        <title>The Global Catalogue of Microorganisms (GCM) 10K type strain sequencing project: providing services to taxonomists for standard genome sequencing and annotation.</title>
        <authorList>
            <consortium name="The Broad Institute Genomics Platform"/>
            <consortium name="The Broad Institute Genome Sequencing Center for Infectious Disease"/>
            <person name="Wu L."/>
            <person name="Ma J."/>
        </authorList>
    </citation>
    <scope>NUCLEOTIDE SEQUENCE [LARGE SCALE GENOMIC DNA]</scope>
    <source>
        <strain evidence="7">CGMCC 1.12286</strain>
    </source>
</reference>
<dbReference type="PANTHER" id="PTHR35529:SF2">
    <property type="entry name" value="SPORULATION PROTEIN YTAF-RELATED"/>
    <property type="match status" value="1"/>
</dbReference>
<name>A0ABW4JKR1_9BACL</name>
<accession>A0ABW4JKR1</accession>
<dbReference type="InterPro" id="IPR003810">
    <property type="entry name" value="Mntp/YtaF"/>
</dbReference>
<keyword evidence="7" id="KW-1185">Reference proteome</keyword>
<dbReference type="Proteomes" id="UP001597079">
    <property type="component" value="Unassembled WGS sequence"/>
</dbReference>
<feature type="transmembrane region" description="Helical" evidence="5">
    <location>
        <begin position="136"/>
        <end position="155"/>
    </location>
</feature>
<keyword evidence="4 5" id="KW-0472">Membrane</keyword>
<organism evidence="6 7">
    <name type="scientific">Alicyclobacillus fodiniaquatilis</name>
    <dbReference type="NCBI Taxonomy" id="1661150"/>
    <lineage>
        <taxon>Bacteria</taxon>
        <taxon>Bacillati</taxon>
        <taxon>Bacillota</taxon>
        <taxon>Bacilli</taxon>
        <taxon>Bacillales</taxon>
        <taxon>Alicyclobacillaceae</taxon>
        <taxon>Alicyclobacillus</taxon>
    </lineage>
</organism>
<sequence>MGWLTAFITANLIGIGSNFDNCGTGIAYGSAQIKFPREVMAIVNIVGFCTALFGAYGGQIISHYISAPQAKWIACIVLVCIGVFFWYSSYVHPKISKQKTKIQIKKPGWKEGILLGLALSFTNIASGFGATVANAATLWATVISITVWGYIMMLLGNVIGIGVIAKLLGKYASLVSGLMLILVGLHQL</sequence>
<evidence type="ECO:0000256" key="1">
    <source>
        <dbReference type="ARBA" id="ARBA00022475"/>
    </source>
</evidence>
<gene>
    <name evidence="6" type="ORF">ACFSB2_20260</name>
</gene>
<evidence type="ECO:0000256" key="3">
    <source>
        <dbReference type="ARBA" id="ARBA00022989"/>
    </source>
</evidence>
<keyword evidence="3 5" id="KW-1133">Transmembrane helix</keyword>
<feature type="transmembrane region" description="Helical" evidence="5">
    <location>
        <begin position="70"/>
        <end position="91"/>
    </location>
</feature>
<evidence type="ECO:0000256" key="4">
    <source>
        <dbReference type="ARBA" id="ARBA00023136"/>
    </source>
</evidence>
<comment type="caution">
    <text evidence="6">The sequence shown here is derived from an EMBL/GenBank/DDBJ whole genome shotgun (WGS) entry which is preliminary data.</text>
</comment>
<feature type="transmembrane region" description="Helical" evidence="5">
    <location>
        <begin position="112"/>
        <end position="130"/>
    </location>
</feature>
<protein>
    <submittedName>
        <fullName evidence="6">Manganese efflux pump MntP family protein</fullName>
    </submittedName>
</protein>
<evidence type="ECO:0000256" key="5">
    <source>
        <dbReference type="SAM" id="Phobius"/>
    </source>
</evidence>
<dbReference type="Pfam" id="PF02659">
    <property type="entry name" value="Mntp"/>
    <property type="match status" value="1"/>
</dbReference>
<keyword evidence="2 5" id="KW-0812">Transmembrane</keyword>
<dbReference type="RefSeq" id="WP_377944922.1">
    <property type="nucleotide sequence ID" value="NZ_JBHUCX010000083.1"/>
</dbReference>
<dbReference type="PANTHER" id="PTHR35529">
    <property type="entry name" value="MANGANESE EFFLUX PUMP MNTP-RELATED"/>
    <property type="match status" value="1"/>
</dbReference>
<proteinExistence type="predicted"/>
<evidence type="ECO:0000256" key="2">
    <source>
        <dbReference type="ARBA" id="ARBA00022692"/>
    </source>
</evidence>
<feature type="transmembrane region" description="Helical" evidence="5">
    <location>
        <begin position="167"/>
        <end position="185"/>
    </location>
</feature>
<feature type="transmembrane region" description="Helical" evidence="5">
    <location>
        <begin position="39"/>
        <end position="58"/>
    </location>
</feature>
<evidence type="ECO:0000313" key="6">
    <source>
        <dbReference type="EMBL" id="MFD1677012.1"/>
    </source>
</evidence>
<keyword evidence="1" id="KW-1003">Cell membrane</keyword>